<accession>A0A397TEW8</accession>
<dbReference type="OrthoDB" id="2352140at2759"/>
<reference evidence="7 8" key="1">
    <citation type="submission" date="2018-06" db="EMBL/GenBank/DDBJ databases">
        <title>Comparative genomics reveals the genomic features of Rhizophagus irregularis, R. cerebriforme, R. diaphanum and Gigaspora rosea, and their symbiotic lifestyle signature.</title>
        <authorList>
            <person name="Morin E."/>
            <person name="San Clemente H."/>
            <person name="Chen E.C.H."/>
            <person name="De La Providencia I."/>
            <person name="Hainaut M."/>
            <person name="Kuo A."/>
            <person name="Kohler A."/>
            <person name="Murat C."/>
            <person name="Tang N."/>
            <person name="Roy S."/>
            <person name="Loubradou J."/>
            <person name="Henrissat B."/>
            <person name="Grigoriev I.V."/>
            <person name="Corradi N."/>
            <person name="Roux C."/>
            <person name="Martin F.M."/>
        </authorList>
    </citation>
    <scope>NUCLEOTIDE SEQUENCE [LARGE SCALE GENOMIC DNA]</scope>
    <source>
        <strain evidence="7 8">DAOM 227022</strain>
    </source>
</reference>
<evidence type="ECO:0000256" key="4">
    <source>
        <dbReference type="ARBA" id="ARBA00023136"/>
    </source>
</evidence>
<proteinExistence type="predicted"/>
<organism evidence="7 8">
    <name type="scientific">Glomus cerebriforme</name>
    <dbReference type="NCBI Taxonomy" id="658196"/>
    <lineage>
        <taxon>Eukaryota</taxon>
        <taxon>Fungi</taxon>
        <taxon>Fungi incertae sedis</taxon>
        <taxon>Mucoromycota</taxon>
        <taxon>Glomeromycotina</taxon>
        <taxon>Glomeromycetes</taxon>
        <taxon>Glomerales</taxon>
        <taxon>Glomeraceae</taxon>
        <taxon>Glomus</taxon>
    </lineage>
</organism>
<feature type="domain" description="Ion transport" evidence="6">
    <location>
        <begin position="309"/>
        <end position="408"/>
    </location>
</feature>
<keyword evidence="8" id="KW-1185">Reference proteome</keyword>
<dbReference type="EMBL" id="QKYT01000071">
    <property type="protein sequence ID" value="RIA94897.1"/>
    <property type="molecule type" value="Genomic_DNA"/>
</dbReference>
<protein>
    <recommendedName>
        <fullName evidence="6">Ion transport domain-containing protein</fullName>
    </recommendedName>
</protein>
<evidence type="ECO:0000259" key="6">
    <source>
        <dbReference type="Pfam" id="PF00520"/>
    </source>
</evidence>
<evidence type="ECO:0000256" key="5">
    <source>
        <dbReference type="SAM" id="Phobius"/>
    </source>
</evidence>
<keyword evidence="2 5" id="KW-0812">Transmembrane</keyword>
<evidence type="ECO:0000256" key="3">
    <source>
        <dbReference type="ARBA" id="ARBA00022989"/>
    </source>
</evidence>
<dbReference type="Gene3D" id="1.10.287.70">
    <property type="match status" value="1"/>
</dbReference>
<dbReference type="AlphaFoldDB" id="A0A397TEW8"/>
<gene>
    <name evidence="7" type="ORF">C1645_803303</name>
</gene>
<comment type="caution">
    <text evidence="7">The sequence shown here is derived from an EMBL/GenBank/DDBJ whole genome shotgun (WGS) entry which is preliminary data.</text>
</comment>
<dbReference type="GO" id="GO:0016020">
    <property type="term" value="C:membrane"/>
    <property type="evidence" value="ECO:0007669"/>
    <property type="project" value="UniProtKB-SubCell"/>
</dbReference>
<evidence type="ECO:0000256" key="2">
    <source>
        <dbReference type="ARBA" id="ARBA00022692"/>
    </source>
</evidence>
<comment type="subcellular location">
    <subcellularLocation>
        <location evidence="1">Membrane</location>
        <topology evidence="1">Multi-pass membrane protein</topology>
    </subcellularLocation>
</comment>
<dbReference type="Proteomes" id="UP000265703">
    <property type="component" value="Unassembled WGS sequence"/>
</dbReference>
<evidence type="ECO:0000313" key="7">
    <source>
        <dbReference type="EMBL" id="RIA94897.1"/>
    </source>
</evidence>
<evidence type="ECO:0000256" key="1">
    <source>
        <dbReference type="ARBA" id="ARBA00004141"/>
    </source>
</evidence>
<dbReference type="InterPro" id="IPR005821">
    <property type="entry name" value="Ion_trans_dom"/>
</dbReference>
<keyword evidence="4 5" id="KW-0472">Membrane</keyword>
<sequence length="523" mass="62171">MCVSDDKKLAYIYPYFHHIAEDNQTIPIATLDEDDGINSDECVDTKKINKETYENLNIYLFDPYINKIREFFQKHLPYVIEKEIEIEREREESNTPMTVRQEMIDDDRLKKLLRNIENENEKWREQVLIQDSIKWEIKITDDDISPEEISYISGVIEKSKTTILKFEEEFSTKLPLPNYTSFKLCDKWNLDIIDNKESLLKYGVVLLSFAIKEHKLDLIEIIYNKCITHFKEDLKNNRMFLSIITTTIPLFNEYYPEYILKYSLETNMKYINENVQKQLLITSIILGFIHLSFEVRQIIYDPLKWIYDFWNLFASAYNQIFENGTMDSNPTMIQPPNEKTNMFADFKTALFAMYQFLTGDSSALSNWSYINNQSLVILIVLFSLLIVVYLMNLFIGLLNMAIDKDNNRVSYLIQKAEILAEIELFYLLSHQRRWEAWFPEVIYYYANADKTREEIKKLINENQWNTNEFPELKNDLLKKFNIHHNPVNDTDLRDLLEKIQSNTSTLGSKNGFVQDKWTQTEEI</sequence>
<evidence type="ECO:0000313" key="8">
    <source>
        <dbReference type="Proteomes" id="UP000265703"/>
    </source>
</evidence>
<dbReference type="Pfam" id="PF00520">
    <property type="entry name" value="Ion_trans"/>
    <property type="match status" value="1"/>
</dbReference>
<keyword evidence="3 5" id="KW-1133">Transmembrane helix</keyword>
<dbReference type="GO" id="GO:0005216">
    <property type="term" value="F:monoatomic ion channel activity"/>
    <property type="evidence" value="ECO:0007669"/>
    <property type="project" value="InterPro"/>
</dbReference>
<feature type="transmembrane region" description="Helical" evidence="5">
    <location>
        <begin position="375"/>
        <end position="398"/>
    </location>
</feature>
<name>A0A397TEW8_9GLOM</name>